<keyword evidence="2" id="KW-1185">Reference proteome</keyword>
<reference evidence="2" key="1">
    <citation type="journal article" date="2023" name="Nat. Plants">
        <title>Single-cell RNA sequencing provides a high-resolution roadmap for understanding the multicellular compartmentation of specialized metabolism.</title>
        <authorList>
            <person name="Sun S."/>
            <person name="Shen X."/>
            <person name="Li Y."/>
            <person name="Li Y."/>
            <person name="Wang S."/>
            <person name="Li R."/>
            <person name="Zhang H."/>
            <person name="Shen G."/>
            <person name="Guo B."/>
            <person name="Wei J."/>
            <person name="Xu J."/>
            <person name="St-Pierre B."/>
            <person name="Chen S."/>
            <person name="Sun C."/>
        </authorList>
    </citation>
    <scope>NUCLEOTIDE SEQUENCE [LARGE SCALE GENOMIC DNA]</scope>
</reference>
<evidence type="ECO:0000313" key="1">
    <source>
        <dbReference type="EMBL" id="KAI5674151.1"/>
    </source>
</evidence>
<proteinExistence type="predicted"/>
<accession>A0ACC0BND0</accession>
<dbReference type="Proteomes" id="UP001060085">
    <property type="component" value="Linkage Group LG03"/>
</dbReference>
<protein>
    <submittedName>
        <fullName evidence="1">Uncharacterized protein</fullName>
    </submittedName>
</protein>
<sequence length="391" mass="43232">MEFGSCFGLNILLFLLCFNFKGTEGGNNALFIFGDSTVDPGNNNYIETIPENQANYKPYAQNGFFSEPTGRFSDGRIIVDYLAEYAKLPLIPPFLQPSVDYTNGVNFASGGGGVLSTTNQGLVIDLPTQLKYFEDVEKSLVDKLGRAEAEEIISKAVYFISIGSNDYMGGYLGNPKMQELHPPQEYIGMVVGNLTQTIQELYGKGARKFGFLGLSPLGCLPALRAANPRGPQNGCFEEANSLALAHNNALNNVLTNLQLLLKGFKFCNSNFYDWLLDRINNPSKYGFKEGESACCGKGAYGGTFTCGGTKKDPNYELCENANEYVWFDSFHPTERIHEQFAKALWEGPQSSVGPYNLEYLFFNKQDKLTIADALDNPENDDQIFDAMIQVV</sequence>
<dbReference type="EMBL" id="CM044703">
    <property type="protein sequence ID" value="KAI5674151.1"/>
    <property type="molecule type" value="Genomic_DNA"/>
</dbReference>
<evidence type="ECO:0000313" key="2">
    <source>
        <dbReference type="Proteomes" id="UP001060085"/>
    </source>
</evidence>
<name>A0ACC0BND0_CATRO</name>
<gene>
    <name evidence="1" type="ORF">M9H77_14515</name>
</gene>
<comment type="caution">
    <text evidence="1">The sequence shown here is derived from an EMBL/GenBank/DDBJ whole genome shotgun (WGS) entry which is preliminary data.</text>
</comment>
<organism evidence="1 2">
    <name type="scientific">Catharanthus roseus</name>
    <name type="common">Madagascar periwinkle</name>
    <name type="synonym">Vinca rosea</name>
    <dbReference type="NCBI Taxonomy" id="4058"/>
    <lineage>
        <taxon>Eukaryota</taxon>
        <taxon>Viridiplantae</taxon>
        <taxon>Streptophyta</taxon>
        <taxon>Embryophyta</taxon>
        <taxon>Tracheophyta</taxon>
        <taxon>Spermatophyta</taxon>
        <taxon>Magnoliopsida</taxon>
        <taxon>eudicotyledons</taxon>
        <taxon>Gunneridae</taxon>
        <taxon>Pentapetalae</taxon>
        <taxon>asterids</taxon>
        <taxon>lamiids</taxon>
        <taxon>Gentianales</taxon>
        <taxon>Apocynaceae</taxon>
        <taxon>Rauvolfioideae</taxon>
        <taxon>Vinceae</taxon>
        <taxon>Catharanthinae</taxon>
        <taxon>Catharanthus</taxon>
    </lineage>
</organism>